<dbReference type="InterPro" id="IPR036909">
    <property type="entry name" value="Cyt_c-like_dom_sf"/>
</dbReference>
<comment type="caution">
    <text evidence="8">The sequence shown here is derived from an EMBL/GenBank/DDBJ whole genome shotgun (WGS) entry which is preliminary data.</text>
</comment>
<evidence type="ECO:0000256" key="4">
    <source>
        <dbReference type="ARBA" id="ARBA00022982"/>
    </source>
</evidence>
<keyword evidence="5 6" id="KW-0408">Iron</keyword>
<evidence type="ECO:0000256" key="1">
    <source>
        <dbReference type="ARBA" id="ARBA00022448"/>
    </source>
</evidence>
<evidence type="ECO:0000256" key="3">
    <source>
        <dbReference type="ARBA" id="ARBA00022723"/>
    </source>
</evidence>
<gene>
    <name evidence="8" type="ORF">QJV27_02530</name>
</gene>
<dbReference type="RefSeq" id="WP_281447417.1">
    <property type="nucleotide sequence ID" value="NZ_JASBAO010000001.1"/>
</dbReference>
<dbReference type="InterPro" id="IPR002327">
    <property type="entry name" value="Cyt_c_1A/1B"/>
</dbReference>
<evidence type="ECO:0000256" key="5">
    <source>
        <dbReference type="ARBA" id="ARBA00023004"/>
    </source>
</evidence>
<dbReference type="InterPro" id="IPR009056">
    <property type="entry name" value="Cyt_c-like_dom"/>
</dbReference>
<name>A0ABT6PZI4_9PROT</name>
<protein>
    <submittedName>
        <fullName evidence="8">C-type cytochrome</fullName>
    </submittedName>
</protein>
<dbReference type="PRINTS" id="PR00604">
    <property type="entry name" value="CYTCHRMECIAB"/>
</dbReference>
<evidence type="ECO:0000256" key="6">
    <source>
        <dbReference type="PROSITE-ProRule" id="PRU00433"/>
    </source>
</evidence>
<keyword evidence="2 6" id="KW-0349">Heme</keyword>
<evidence type="ECO:0000313" key="8">
    <source>
        <dbReference type="EMBL" id="MDI2090268.1"/>
    </source>
</evidence>
<keyword evidence="4" id="KW-0249">Electron transport</keyword>
<dbReference type="SUPFAM" id="SSF46626">
    <property type="entry name" value="Cytochrome c"/>
    <property type="match status" value="2"/>
</dbReference>
<reference evidence="8" key="1">
    <citation type="submission" date="2023-05" db="EMBL/GenBank/DDBJ databases">
        <title>Whole genome sequence of Commensalibacter sp.</title>
        <authorList>
            <person name="Charoenyingcharoen P."/>
            <person name="Yukphan P."/>
        </authorList>
    </citation>
    <scope>NUCLEOTIDE SEQUENCE</scope>
    <source>
        <strain evidence="8">TBRC 16381</strain>
    </source>
</reference>
<evidence type="ECO:0000259" key="7">
    <source>
        <dbReference type="PROSITE" id="PS51007"/>
    </source>
</evidence>
<dbReference type="EMBL" id="JASBAO010000001">
    <property type="protein sequence ID" value="MDI2090268.1"/>
    <property type="molecule type" value="Genomic_DNA"/>
</dbReference>
<dbReference type="Gene3D" id="1.10.760.10">
    <property type="entry name" value="Cytochrome c-like domain"/>
    <property type="match status" value="2"/>
</dbReference>
<dbReference type="PANTHER" id="PTHR11961">
    <property type="entry name" value="CYTOCHROME C"/>
    <property type="match status" value="1"/>
</dbReference>
<dbReference type="PROSITE" id="PS51007">
    <property type="entry name" value="CYTC"/>
    <property type="match status" value="2"/>
</dbReference>
<accession>A0ABT6PZI4</accession>
<dbReference type="Proteomes" id="UP001431634">
    <property type="component" value="Unassembled WGS sequence"/>
</dbReference>
<evidence type="ECO:0000313" key="9">
    <source>
        <dbReference type="Proteomes" id="UP001431634"/>
    </source>
</evidence>
<dbReference type="Pfam" id="PF00034">
    <property type="entry name" value="Cytochrom_C"/>
    <property type="match status" value="2"/>
</dbReference>
<keyword evidence="3 6" id="KW-0479">Metal-binding</keyword>
<feature type="domain" description="Cytochrome c" evidence="7">
    <location>
        <begin position="55"/>
        <end position="157"/>
    </location>
</feature>
<keyword evidence="1" id="KW-0813">Transport</keyword>
<organism evidence="8 9">
    <name type="scientific">Commensalibacter oyaizuii</name>
    <dbReference type="NCBI Taxonomy" id="3043873"/>
    <lineage>
        <taxon>Bacteria</taxon>
        <taxon>Pseudomonadati</taxon>
        <taxon>Pseudomonadota</taxon>
        <taxon>Alphaproteobacteria</taxon>
        <taxon>Acetobacterales</taxon>
        <taxon>Acetobacteraceae</taxon>
    </lineage>
</organism>
<evidence type="ECO:0000256" key="2">
    <source>
        <dbReference type="ARBA" id="ARBA00022617"/>
    </source>
</evidence>
<feature type="domain" description="Cytochrome c" evidence="7">
    <location>
        <begin position="196"/>
        <end position="297"/>
    </location>
</feature>
<keyword evidence="9" id="KW-1185">Reference proteome</keyword>
<sequence>MDSFDWNRLLAACVFSASVFASAWGIGYLLIKDTTPIKSALFLDNDDKKINLASANISKGKQIAANQCGLCHSFNKDDSHKIGPYLYDIMDRHIASVQGFNYSQSLKKHRKEQWDIQNLNQWLIRPSAFASDTNMAYPGMPSKQDRIDLIAYLKTLSSNHQDKEILSIQYDPAKSPDIQRVTNLSEKSKTTQISEKNIVTGKQNFEHFCAVCHSVKPNGTHGLGPNLYDIVDKPIASKGNYTYSKALKAKQGDWTESSLDQWLENPEKWAPGNKMIYNGIASLAVRKEIILYLRSLSPQENH</sequence>
<proteinExistence type="predicted"/>